<feature type="domain" description="PTS EIIA type-2" evidence="4">
    <location>
        <begin position="559"/>
        <end position="702"/>
    </location>
</feature>
<dbReference type="PROSITE" id="PS51094">
    <property type="entry name" value="PTS_EIIA_TYPE_2"/>
    <property type="match status" value="1"/>
</dbReference>
<protein>
    <submittedName>
        <fullName evidence="7">Putative licABCH operon regulator</fullName>
    </submittedName>
</protein>
<dbReference type="PROSITE" id="PS51099">
    <property type="entry name" value="PTS_EIIB_TYPE_2"/>
    <property type="match status" value="1"/>
</dbReference>
<accession>A0A098ENQ1</accession>
<keyword evidence="3" id="KW-0175">Coiled coil</keyword>
<dbReference type="InterPro" id="IPR050661">
    <property type="entry name" value="BglG_antiterminators"/>
</dbReference>
<evidence type="ECO:0000313" key="7">
    <source>
        <dbReference type="EMBL" id="CEG23914.1"/>
    </source>
</evidence>
<dbReference type="Proteomes" id="UP000043699">
    <property type="component" value="Unassembled WGS sequence"/>
</dbReference>
<reference evidence="7 8" key="1">
    <citation type="submission" date="2014-09" db="EMBL/GenBank/DDBJ databases">
        <authorList>
            <person name="Urmite Genomes Urmite Genomes"/>
        </authorList>
    </citation>
    <scope>NUCLEOTIDE SEQUENCE [LARGE SCALE GENOMIC DNA]</scope>
    <source>
        <strain evidence="7 8">ES2</strain>
    </source>
</reference>
<dbReference type="Gene3D" id="1.10.1790.10">
    <property type="entry name" value="PRD domain"/>
    <property type="match status" value="2"/>
</dbReference>
<dbReference type="Pfam" id="PF08279">
    <property type="entry name" value="HTH_11"/>
    <property type="match status" value="1"/>
</dbReference>
<dbReference type="InterPro" id="IPR036388">
    <property type="entry name" value="WH-like_DNA-bd_sf"/>
</dbReference>
<dbReference type="OrthoDB" id="369398at2"/>
<feature type="domain" description="PTS EIIB type-2" evidence="5">
    <location>
        <begin position="421"/>
        <end position="509"/>
    </location>
</feature>
<keyword evidence="8" id="KW-1185">Reference proteome</keyword>
<dbReference type="Gene3D" id="3.40.50.2300">
    <property type="match status" value="1"/>
</dbReference>
<dbReference type="SUPFAM" id="SSF52794">
    <property type="entry name" value="PTS system IIB component-like"/>
    <property type="match status" value="1"/>
</dbReference>
<dbReference type="InterPro" id="IPR013011">
    <property type="entry name" value="PTS_EIIB_2"/>
</dbReference>
<dbReference type="CDD" id="cd00211">
    <property type="entry name" value="PTS_IIA_fru"/>
    <property type="match status" value="1"/>
</dbReference>
<evidence type="ECO:0000256" key="2">
    <source>
        <dbReference type="ARBA" id="ARBA00022737"/>
    </source>
</evidence>
<name>A0A098ENQ1_9BACL</name>
<dbReference type="SUPFAM" id="SSF63520">
    <property type="entry name" value="PTS-regulatory domain, PRD"/>
    <property type="match status" value="2"/>
</dbReference>
<dbReference type="InterPro" id="IPR002178">
    <property type="entry name" value="PTS_EIIA_type-2_dom"/>
</dbReference>
<dbReference type="CDD" id="cd05568">
    <property type="entry name" value="PTS_IIB_bgl_like"/>
    <property type="match status" value="1"/>
</dbReference>
<proteinExistence type="predicted"/>
<dbReference type="InterPro" id="IPR011608">
    <property type="entry name" value="PRD"/>
</dbReference>
<dbReference type="PANTHER" id="PTHR30185">
    <property type="entry name" value="CRYPTIC BETA-GLUCOSIDE BGL OPERON ANTITERMINATOR"/>
    <property type="match status" value="1"/>
</dbReference>
<dbReference type="SUPFAM" id="SSF46785">
    <property type="entry name" value="Winged helix' DNA-binding domain"/>
    <property type="match status" value="1"/>
</dbReference>
<evidence type="ECO:0000256" key="1">
    <source>
        <dbReference type="ARBA" id="ARBA00022679"/>
    </source>
</evidence>
<dbReference type="InterPro" id="IPR036095">
    <property type="entry name" value="PTS_EIIB-like_sf"/>
</dbReference>
<sequence>MALDQRSSAILAYLSESQSYVSPQEIMEKFKISKRTAYYDIEKINGWLEENKLPRVEHVRSAGFHLKKETAKEIPERLHNMPKWHYEYSPKERKAWLALYLMAKSQPLYLENLMEKVRVSRNTVIEDLKDLKKELQNFEVDMQFERAAGYQVKGKEEDKRKVIVYYLQQLLPKQSWESLLLQLPILFNEQHEEMDPYIFEKMKAIKEIAIESERKLNIRYTDDFLHSLTLRLLLFGKRLTSGKEIVVDPIEKEVLSKTIEYQAAQEIAVKLSKLFDTVFPEDEVFYITKHLLSSRVQFADSLFENNSVHLMKVLADTVAHMVSDFQQYACIVFENRHEVEKSLFLHLKSAYYRVLYGLEADSQLANSIQEKYPDTFHITKKIISHLQSITGKEVNDEEIALIAIHFGGWLEKMGKKPVSRKSVLLVCNNGIGTSRLLQHQLEGLFSTVDIVGCVSLRDFENNSYEVDFVISTIPLEEKGTPVFVVSPILTEIEKEKLLKKVNAFIGVQPVKVHSIEALLSIIGNHADIHDRENLQKELREYLYPNPGYSRKEEKPNLSSLLKVQHIQSVKRVPDWRKAIQLAAAPLLENRFIETEYVKAMIDVLDETGPYVVVSPLVAIPHARPQDGVHRLGMSLLQLKNSISFSERGTYPVKLLIVLAAVDGDSHLKALGQLTKILNDKRLKEQLIEAESAEKIYELIQIHSL</sequence>
<evidence type="ECO:0000256" key="3">
    <source>
        <dbReference type="SAM" id="Coils"/>
    </source>
</evidence>
<evidence type="ECO:0000259" key="5">
    <source>
        <dbReference type="PROSITE" id="PS51099"/>
    </source>
</evidence>
<dbReference type="PANTHER" id="PTHR30185:SF9">
    <property type="entry name" value="MANNITOL-SPECIFIC PHOSPHOTRANSFERASE ENZYME IIA COMPONENT"/>
    <property type="match status" value="1"/>
</dbReference>
<evidence type="ECO:0000259" key="6">
    <source>
        <dbReference type="PROSITE" id="PS51372"/>
    </source>
</evidence>
<dbReference type="SUPFAM" id="SSF55804">
    <property type="entry name" value="Phoshotransferase/anion transport protein"/>
    <property type="match status" value="1"/>
</dbReference>
<organism evidence="7 8">
    <name type="scientific">Planococcus massiliensis</name>
    <dbReference type="NCBI Taxonomy" id="1499687"/>
    <lineage>
        <taxon>Bacteria</taxon>
        <taxon>Bacillati</taxon>
        <taxon>Bacillota</taxon>
        <taxon>Bacilli</taxon>
        <taxon>Bacillales</taxon>
        <taxon>Caryophanaceae</taxon>
        <taxon>Planococcus</taxon>
    </lineage>
</organism>
<keyword evidence="2" id="KW-0677">Repeat</keyword>
<dbReference type="Gene3D" id="1.10.10.10">
    <property type="entry name" value="Winged helix-like DNA-binding domain superfamily/Winged helix DNA-binding domain"/>
    <property type="match status" value="2"/>
</dbReference>
<dbReference type="InterPro" id="IPR013196">
    <property type="entry name" value="HTH_11"/>
</dbReference>
<dbReference type="GO" id="GO:0006355">
    <property type="term" value="P:regulation of DNA-templated transcription"/>
    <property type="evidence" value="ECO:0007669"/>
    <property type="project" value="InterPro"/>
</dbReference>
<dbReference type="STRING" id="1499687.BN1080_02921"/>
<keyword evidence="1" id="KW-0808">Transferase</keyword>
<dbReference type="Pfam" id="PF00359">
    <property type="entry name" value="PTS_EIIA_2"/>
    <property type="match status" value="1"/>
</dbReference>
<dbReference type="RefSeq" id="WP_052652986.1">
    <property type="nucleotide sequence ID" value="NZ_CCXS01000001.1"/>
</dbReference>
<feature type="domain" description="PRD" evidence="6">
    <location>
        <begin position="309"/>
        <end position="416"/>
    </location>
</feature>
<dbReference type="Gene3D" id="3.40.930.10">
    <property type="entry name" value="Mannitol-specific EII, Chain A"/>
    <property type="match status" value="1"/>
</dbReference>
<dbReference type="GO" id="GO:0009401">
    <property type="term" value="P:phosphoenolpyruvate-dependent sugar phosphotransferase system"/>
    <property type="evidence" value="ECO:0007669"/>
    <property type="project" value="InterPro"/>
</dbReference>
<dbReference type="PROSITE" id="PS51372">
    <property type="entry name" value="PRD_2"/>
    <property type="match status" value="2"/>
</dbReference>
<dbReference type="AlphaFoldDB" id="A0A098ENQ1"/>
<dbReference type="InterPro" id="IPR036390">
    <property type="entry name" value="WH_DNA-bd_sf"/>
</dbReference>
<gene>
    <name evidence="7" type="primary">licR_2</name>
    <name evidence="7" type="ORF">BN1080_02921</name>
</gene>
<dbReference type="Pfam" id="PF00874">
    <property type="entry name" value="PRD"/>
    <property type="match status" value="2"/>
</dbReference>
<feature type="coiled-coil region" evidence="3">
    <location>
        <begin position="114"/>
        <end position="148"/>
    </location>
</feature>
<dbReference type="InterPro" id="IPR036634">
    <property type="entry name" value="PRD_sf"/>
</dbReference>
<dbReference type="GO" id="GO:0008982">
    <property type="term" value="F:protein-N(PI)-phosphohistidine-sugar phosphotransferase activity"/>
    <property type="evidence" value="ECO:0007669"/>
    <property type="project" value="InterPro"/>
</dbReference>
<feature type="domain" description="PRD" evidence="6">
    <location>
        <begin position="196"/>
        <end position="301"/>
    </location>
</feature>
<dbReference type="InterPro" id="IPR016152">
    <property type="entry name" value="PTrfase/Anion_transptr"/>
</dbReference>
<dbReference type="EMBL" id="CCXS01000001">
    <property type="protein sequence ID" value="CEG23914.1"/>
    <property type="molecule type" value="Genomic_DNA"/>
</dbReference>
<evidence type="ECO:0000313" key="8">
    <source>
        <dbReference type="Proteomes" id="UP000043699"/>
    </source>
</evidence>
<evidence type="ECO:0000259" key="4">
    <source>
        <dbReference type="PROSITE" id="PS51094"/>
    </source>
</evidence>